<evidence type="ECO:0000313" key="3">
    <source>
        <dbReference type="Proteomes" id="UP001172083"/>
    </source>
</evidence>
<protein>
    <submittedName>
        <fullName evidence="2">Uncharacterized protein</fullName>
    </submittedName>
</protein>
<dbReference type="EMBL" id="JAUJEB010000001">
    <property type="protein sequence ID" value="MDN5212259.1"/>
    <property type="molecule type" value="Genomic_DNA"/>
</dbReference>
<name>A0ABT8L3D6_9BACT</name>
<feature type="transmembrane region" description="Helical" evidence="1">
    <location>
        <begin position="38"/>
        <end position="58"/>
    </location>
</feature>
<comment type="caution">
    <text evidence="2">The sequence shown here is derived from an EMBL/GenBank/DDBJ whole genome shotgun (WGS) entry which is preliminary data.</text>
</comment>
<feature type="transmembrane region" description="Helical" evidence="1">
    <location>
        <begin position="12"/>
        <end position="31"/>
    </location>
</feature>
<dbReference type="RefSeq" id="WP_346757581.1">
    <property type="nucleotide sequence ID" value="NZ_JAUJEB010000001.1"/>
</dbReference>
<keyword evidence="3" id="KW-1185">Reference proteome</keyword>
<feature type="transmembrane region" description="Helical" evidence="1">
    <location>
        <begin position="78"/>
        <end position="101"/>
    </location>
</feature>
<accession>A0ABT8L3D6</accession>
<evidence type="ECO:0000313" key="2">
    <source>
        <dbReference type="EMBL" id="MDN5212259.1"/>
    </source>
</evidence>
<gene>
    <name evidence="2" type="ORF">QQ020_09370</name>
</gene>
<organism evidence="2 3">
    <name type="scientific">Agaribacillus aureus</name>
    <dbReference type="NCBI Taxonomy" id="3051825"/>
    <lineage>
        <taxon>Bacteria</taxon>
        <taxon>Pseudomonadati</taxon>
        <taxon>Bacteroidota</taxon>
        <taxon>Cytophagia</taxon>
        <taxon>Cytophagales</taxon>
        <taxon>Splendidivirgaceae</taxon>
        <taxon>Agaribacillus</taxon>
    </lineage>
</organism>
<proteinExistence type="predicted"/>
<reference evidence="2" key="1">
    <citation type="submission" date="2023-06" db="EMBL/GenBank/DDBJ databases">
        <title>Genomic of Agaribacillus aureum.</title>
        <authorList>
            <person name="Wang G."/>
        </authorList>
    </citation>
    <scope>NUCLEOTIDE SEQUENCE</scope>
    <source>
        <strain evidence="2">BMA12</strain>
    </source>
</reference>
<evidence type="ECO:0000256" key="1">
    <source>
        <dbReference type="SAM" id="Phobius"/>
    </source>
</evidence>
<sequence>MTGLVEFGLYLTYILVGVAVLAVIVLPLINAFSNPKTLVTSGIGLAALLVIFLISWGLSSYDAVSAKAAEQGLTSGGVQRLGGVLTMMYLLLAAAIVGIVVTEVGKIFK</sequence>
<keyword evidence="1" id="KW-1133">Transmembrane helix</keyword>
<keyword evidence="1" id="KW-0472">Membrane</keyword>
<dbReference type="Proteomes" id="UP001172083">
    <property type="component" value="Unassembled WGS sequence"/>
</dbReference>
<keyword evidence="1" id="KW-0812">Transmembrane</keyword>